<keyword evidence="1" id="KW-0732">Signal</keyword>
<evidence type="ECO:0000256" key="1">
    <source>
        <dbReference type="SAM" id="SignalP"/>
    </source>
</evidence>
<comment type="caution">
    <text evidence="2">The sequence shown here is derived from an EMBL/GenBank/DDBJ whole genome shotgun (WGS) entry which is preliminary data.</text>
</comment>
<dbReference type="Gene3D" id="3.40.720.10">
    <property type="entry name" value="Alkaline Phosphatase, subunit A"/>
    <property type="match status" value="2"/>
</dbReference>
<proteinExistence type="predicted"/>
<evidence type="ECO:0000313" key="3">
    <source>
        <dbReference type="Proteomes" id="UP000293638"/>
    </source>
</evidence>
<gene>
    <name evidence="2" type="ORF">EV189_2273</name>
</gene>
<dbReference type="EMBL" id="SGXD01000003">
    <property type="protein sequence ID" value="RZS86857.1"/>
    <property type="molecule type" value="Genomic_DNA"/>
</dbReference>
<feature type="chain" id="PRO_5038479816" evidence="1">
    <location>
        <begin position="24"/>
        <end position="559"/>
    </location>
</feature>
<keyword evidence="3" id="KW-1185">Reference proteome</keyword>
<dbReference type="Proteomes" id="UP000293638">
    <property type="component" value="Unassembled WGS sequence"/>
</dbReference>
<dbReference type="AlphaFoldDB" id="A0A4V2F498"/>
<dbReference type="SUPFAM" id="SSF53649">
    <property type="entry name" value="Alkaline phosphatase-like"/>
    <property type="match status" value="1"/>
</dbReference>
<evidence type="ECO:0000313" key="2">
    <source>
        <dbReference type="EMBL" id="RZS86857.1"/>
    </source>
</evidence>
<dbReference type="InterPro" id="IPR017850">
    <property type="entry name" value="Alkaline_phosphatase_core_sf"/>
</dbReference>
<feature type="signal peptide" evidence="1">
    <location>
        <begin position="1"/>
        <end position="23"/>
    </location>
</feature>
<organism evidence="2 3">
    <name type="scientific">Motilibacter rhizosphaerae</name>
    <dbReference type="NCBI Taxonomy" id="598652"/>
    <lineage>
        <taxon>Bacteria</taxon>
        <taxon>Bacillati</taxon>
        <taxon>Actinomycetota</taxon>
        <taxon>Actinomycetes</taxon>
        <taxon>Motilibacterales</taxon>
        <taxon>Motilibacteraceae</taxon>
        <taxon>Motilibacter</taxon>
    </lineage>
</organism>
<dbReference type="Pfam" id="PF01663">
    <property type="entry name" value="Phosphodiest"/>
    <property type="match status" value="1"/>
</dbReference>
<name>A0A4V2F498_9ACTN</name>
<dbReference type="InterPro" id="IPR002591">
    <property type="entry name" value="Phosphodiest/P_Trfase"/>
</dbReference>
<reference evidence="2 3" key="1">
    <citation type="submission" date="2019-02" db="EMBL/GenBank/DDBJ databases">
        <title>Genomic Encyclopedia of Type Strains, Phase IV (KMG-IV): sequencing the most valuable type-strain genomes for metagenomic binning, comparative biology and taxonomic classification.</title>
        <authorList>
            <person name="Goeker M."/>
        </authorList>
    </citation>
    <scope>NUCLEOTIDE SEQUENCE [LARGE SCALE GENOMIC DNA]</scope>
    <source>
        <strain evidence="2 3">DSM 45622</strain>
    </source>
</reference>
<accession>A0A4V2F498</accession>
<sequence length="559" mass="57401">MRLSRTLPLAVTAVALAAPGAVAAAAPARTGPQRHVLLVSVDGLHQDDLTRWVRLHPHGALARLVSGGREFTAAQTPFPSDSFPGLVGQLTGGDPRTTGVYYDVTWNPTLLAPGTKSCTGATPGTTVAYDESIDKDPSRLDAGQGVATAPGGILAMTGAPRALIDPTKLPVDPTTCKPVYPDQYLKVNTVFSVARAHGLRTAWSDKHPAYEILGGPGGKAIQDLFTPEINSDDAATKGDWTTDNAATQQYDAAKVQAVVNELDGYDHSRKGRLGVPAVLGLNFQAVSTAEKLPVSGGEAGGYTADGKRFGPVLTSALTFVDAQVGRLEQEISRQHLGASTTVILSAKHGQSPEDMGSLTRIDDGAVLDALNAAWRKAADVDPTASHTTDLVAGSSDDDGMLLWLSDRSAAATRFAASFLLSVNGNGTGADGAAKATDSAGKPRPYAASGLTSVLSGAGAAEFFGVRPGDARVPDVVGLAQHGVVFTGGTKKIAEHGGFDPQDRDVPLVVSGGGVARGVVGTSVETTQIAPTILGLLGIDPRELQAVRIQGTAVLPGAVG</sequence>
<protein>
    <submittedName>
        <fullName evidence="2">Type I phosphodiesterase/nucleotide pyrophosphatase</fullName>
    </submittedName>
</protein>